<keyword evidence="3 6" id="KW-0812">Transmembrane</keyword>
<keyword evidence="2" id="KW-1003">Cell membrane</keyword>
<feature type="domain" description="VTT" evidence="7">
    <location>
        <begin position="80"/>
        <end position="185"/>
    </location>
</feature>
<sequence>MFNTAVVIHAASLSDQITGWHEQLGPWLFYGVVWALVFAGTGLFVGAFIPFITGDSLVFAAGLVAAAAAAEGTGAWQDVNIWVMATGVGAAAWFGDQVGYAIGLRVGRPYLDRRQGNWMRKAIEKSEKFYKAWGWWAVVIARFMPWARVLVPAIAGISKMNYYKFSTANLVGALAWGVGLTTAGYFAYSIPFVKNASYGIAAFFITASLIAGLRTWLKNRKG</sequence>
<dbReference type="InterPro" id="IPR032816">
    <property type="entry name" value="VTT_dom"/>
</dbReference>
<evidence type="ECO:0000256" key="1">
    <source>
        <dbReference type="ARBA" id="ARBA00004651"/>
    </source>
</evidence>
<feature type="transmembrane region" description="Helical" evidence="6">
    <location>
        <begin position="27"/>
        <end position="49"/>
    </location>
</feature>
<dbReference type="GO" id="GO:0005886">
    <property type="term" value="C:plasma membrane"/>
    <property type="evidence" value="ECO:0007669"/>
    <property type="project" value="UniProtKB-SubCell"/>
</dbReference>
<keyword evidence="4 6" id="KW-1133">Transmembrane helix</keyword>
<dbReference type="Pfam" id="PF09335">
    <property type="entry name" value="VTT_dom"/>
    <property type="match status" value="1"/>
</dbReference>
<gene>
    <name evidence="8" type="ORF">UFOPK2370_00552</name>
</gene>
<reference evidence="8" key="1">
    <citation type="submission" date="2020-05" db="EMBL/GenBank/DDBJ databases">
        <authorList>
            <person name="Chiriac C."/>
            <person name="Salcher M."/>
            <person name="Ghai R."/>
            <person name="Kavagutti S V."/>
        </authorList>
    </citation>
    <scope>NUCLEOTIDE SEQUENCE</scope>
</reference>
<feature type="transmembrane region" description="Helical" evidence="6">
    <location>
        <begin position="56"/>
        <end position="76"/>
    </location>
</feature>
<accession>A0A6J6NIH1</accession>
<evidence type="ECO:0000313" key="8">
    <source>
        <dbReference type="EMBL" id="CAB4684688.1"/>
    </source>
</evidence>
<dbReference type="PANTHER" id="PTHR30353">
    <property type="entry name" value="INNER MEMBRANE PROTEIN DEDA-RELATED"/>
    <property type="match status" value="1"/>
</dbReference>
<comment type="subcellular location">
    <subcellularLocation>
        <location evidence="1">Cell membrane</location>
        <topology evidence="1">Multi-pass membrane protein</topology>
    </subcellularLocation>
</comment>
<dbReference type="InterPro" id="IPR032818">
    <property type="entry name" value="DedA-like"/>
</dbReference>
<dbReference type="EMBL" id="CAEZXK010000010">
    <property type="protein sequence ID" value="CAB4684688.1"/>
    <property type="molecule type" value="Genomic_DNA"/>
</dbReference>
<proteinExistence type="predicted"/>
<protein>
    <submittedName>
        <fullName evidence="8">Unannotated protein</fullName>
    </submittedName>
</protein>
<dbReference type="PANTHER" id="PTHR30353:SF0">
    <property type="entry name" value="TRANSMEMBRANE PROTEIN"/>
    <property type="match status" value="1"/>
</dbReference>
<dbReference type="AlphaFoldDB" id="A0A6J6NIH1"/>
<keyword evidence="5 6" id="KW-0472">Membrane</keyword>
<name>A0A6J6NIH1_9ZZZZ</name>
<evidence type="ECO:0000256" key="4">
    <source>
        <dbReference type="ARBA" id="ARBA00022989"/>
    </source>
</evidence>
<evidence type="ECO:0000256" key="2">
    <source>
        <dbReference type="ARBA" id="ARBA00022475"/>
    </source>
</evidence>
<feature type="transmembrane region" description="Helical" evidence="6">
    <location>
        <begin position="196"/>
        <end position="217"/>
    </location>
</feature>
<feature type="transmembrane region" description="Helical" evidence="6">
    <location>
        <begin position="167"/>
        <end position="190"/>
    </location>
</feature>
<evidence type="ECO:0000259" key="7">
    <source>
        <dbReference type="Pfam" id="PF09335"/>
    </source>
</evidence>
<evidence type="ECO:0000256" key="6">
    <source>
        <dbReference type="SAM" id="Phobius"/>
    </source>
</evidence>
<organism evidence="8">
    <name type="scientific">freshwater metagenome</name>
    <dbReference type="NCBI Taxonomy" id="449393"/>
    <lineage>
        <taxon>unclassified sequences</taxon>
        <taxon>metagenomes</taxon>
        <taxon>ecological metagenomes</taxon>
    </lineage>
</organism>
<evidence type="ECO:0000256" key="5">
    <source>
        <dbReference type="ARBA" id="ARBA00023136"/>
    </source>
</evidence>
<evidence type="ECO:0000256" key="3">
    <source>
        <dbReference type="ARBA" id="ARBA00022692"/>
    </source>
</evidence>